<sequence length="76" mass="8620">MEPFEISALVGNKMERLTVVPQNDAQEQSEYDVYLGSRKARIWTDFSIMGLEWHSADLIAEDTLRNIGLAIEGYDA</sequence>
<gene>
    <name evidence="1" type="ORF">SAMN06297358_1352</name>
</gene>
<organism evidence="1 2">
    <name type="scientific">Pedobacter xixiisoli</name>
    <dbReference type="NCBI Taxonomy" id="1476464"/>
    <lineage>
        <taxon>Bacteria</taxon>
        <taxon>Pseudomonadati</taxon>
        <taxon>Bacteroidota</taxon>
        <taxon>Sphingobacteriia</taxon>
        <taxon>Sphingobacteriales</taxon>
        <taxon>Sphingobacteriaceae</taxon>
        <taxon>Pedobacter</taxon>
    </lineage>
</organism>
<proteinExistence type="predicted"/>
<evidence type="ECO:0000313" key="1">
    <source>
        <dbReference type="EMBL" id="SOD14000.1"/>
    </source>
</evidence>
<keyword evidence="2" id="KW-1185">Reference proteome</keyword>
<name>A0A285ZWI4_9SPHI</name>
<dbReference type="EMBL" id="OCMT01000002">
    <property type="protein sequence ID" value="SOD14000.1"/>
    <property type="molecule type" value="Genomic_DNA"/>
</dbReference>
<accession>A0A285ZWI4</accession>
<dbReference type="AlphaFoldDB" id="A0A285ZWI4"/>
<protein>
    <submittedName>
        <fullName evidence="1">Uncharacterized protein</fullName>
    </submittedName>
</protein>
<dbReference type="RefSeq" id="WP_097130191.1">
    <property type="nucleotide sequence ID" value="NZ_OCMT01000002.1"/>
</dbReference>
<evidence type="ECO:0000313" key="2">
    <source>
        <dbReference type="Proteomes" id="UP000219281"/>
    </source>
</evidence>
<reference evidence="2" key="1">
    <citation type="submission" date="2017-09" db="EMBL/GenBank/DDBJ databases">
        <authorList>
            <person name="Varghese N."/>
            <person name="Submissions S."/>
        </authorList>
    </citation>
    <scope>NUCLEOTIDE SEQUENCE [LARGE SCALE GENOMIC DNA]</scope>
    <source>
        <strain evidence="2">CGMCC 1.12803</strain>
    </source>
</reference>
<dbReference type="Proteomes" id="UP000219281">
    <property type="component" value="Unassembled WGS sequence"/>
</dbReference>